<evidence type="ECO:0000256" key="7">
    <source>
        <dbReference type="ARBA" id="ARBA00023186"/>
    </source>
</evidence>
<dbReference type="InterPro" id="IPR046357">
    <property type="entry name" value="PPIase_dom_sf"/>
</dbReference>
<dbReference type="GO" id="GO:0005737">
    <property type="term" value="C:cytoplasm"/>
    <property type="evidence" value="ECO:0007669"/>
    <property type="project" value="UniProtKB-SubCell"/>
</dbReference>
<feature type="coiled-coil region" evidence="13">
    <location>
        <begin position="58"/>
        <end position="85"/>
    </location>
</feature>
<dbReference type="InterPro" id="IPR008881">
    <property type="entry name" value="Trigger_fac_ribosome-bd_bac"/>
</dbReference>
<evidence type="ECO:0000256" key="11">
    <source>
        <dbReference type="PROSITE-ProRule" id="PRU00277"/>
    </source>
</evidence>
<dbReference type="PANTHER" id="PTHR30560">
    <property type="entry name" value="TRIGGER FACTOR CHAPERONE AND PEPTIDYL-PROLYL CIS/TRANS ISOMERASE"/>
    <property type="match status" value="1"/>
</dbReference>
<evidence type="ECO:0000256" key="6">
    <source>
        <dbReference type="ARBA" id="ARBA00023110"/>
    </source>
</evidence>
<keyword evidence="9 12" id="KW-0131">Cell cycle</keyword>
<dbReference type="FunFam" id="3.30.70.1050:FF:000004">
    <property type="entry name" value="Trigger factor"/>
    <property type="match status" value="1"/>
</dbReference>
<dbReference type="Proteomes" id="UP000621799">
    <property type="component" value="Unassembled WGS sequence"/>
</dbReference>
<dbReference type="InterPro" id="IPR036611">
    <property type="entry name" value="Trigger_fac_ribosome-bd_sf"/>
</dbReference>
<evidence type="ECO:0000256" key="12">
    <source>
        <dbReference type="RuleBase" id="RU003914"/>
    </source>
</evidence>
<evidence type="ECO:0000256" key="2">
    <source>
        <dbReference type="ARBA" id="ARBA00004496"/>
    </source>
</evidence>
<dbReference type="Gene3D" id="3.10.50.40">
    <property type="match status" value="1"/>
</dbReference>
<evidence type="ECO:0000313" key="15">
    <source>
        <dbReference type="EMBL" id="MBE9041733.1"/>
    </source>
</evidence>
<keyword evidence="6 11" id="KW-0697">Rotamase</keyword>
<sequence>MKVTQEKLPASQIGLEIEIPSDLSAKTYDRTVQNFRRSANIPGFRKGKVPRQILLQRLGSQRIKAAALEEAIQEALKKVIEQEQIEALGNYQLNSDFDALVGEYTPGQPLTFSAKVDVPPEVTLEEDKYQGLEVRVEEVKYEPEKVDEFLEERRVEQATLIPIEERPAQMGDVAIVDFEGRLAPETQGEETEPFAGGTAEDFEVELVEGKLIPGFVEQIAGMKLEEKKDIQVTFPEEYGNEELAGKDAVFAVTLKELKEKELPELDDDFAKEASEFETLAELRESLVTRFKKEAEDKTAQN</sequence>
<dbReference type="EMBL" id="JADEXN010000238">
    <property type="protein sequence ID" value="MBE9041733.1"/>
    <property type="molecule type" value="Genomic_DNA"/>
</dbReference>
<dbReference type="Gene3D" id="3.30.70.1050">
    <property type="entry name" value="Trigger factor ribosome-binding domain"/>
    <property type="match status" value="1"/>
</dbReference>
<dbReference type="Pfam" id="PF05697">
    <property type="entry name" value="Trigger_N"/>
    <property type="match status" value="1"/>
</dbReference>
<evidence type="ECO:0000313" key="16">
    <source>
        <dbReference type="Proteomes" id="UP000621799"/>
    </source>
</evidence>
<dbReference type="NCBIfam" id="TIGR00115">
    <property type="entry name" value="tig"/>
    <property type="match status" value="1"/>
</dbReference>
<dbReference type="InterPro" id="IPR001179">
    <property type="entry name" value="PPIase_FKBP_dom"/>
</dbReference>
<comment type="function">
    <text evidence="10">Involved in protein export. Acts as a chaperone by maintaining the newly synthesized protein in an open conformation. Functions as a peptidyl-prolyl cis-trans isomerase.</text>
</comment>
<comment type="subcellular location">
    <subcellularLocation>
        <location evidence="2">Cytoplasm</location>
    </subcellularLocation>
</comment>
<dbReference type="GO" id="GO:0044183">
    <property type="term" value="F:protein folding chaperone"/>
    <property type="evidence" value="ECO:0007669"/>
    <property type="project" value="TreeGrafter"/>
</dbReference>
<dbReference type="PANTHER" id="PTHR30560:SF3">
    <property type="entry name" value="TRIGGER FACTOR-LIKE PROTEIN TIG, CHLOROPLASTIC"/>
    <property type="match status" value="1"/>
</dbReference>
<evidence type="ECO:0000256" key="8">
    <source>
        <dbReference type="ARBA" id="ARBA00023235"/>
    </source>
</evidence>
<feature type="non-terminal residue" evidence="15">
    <location>
        <position position="301"/>
    </location>
</feature>
<dbReference type="GO" id="GO:0051301">
    <property type="term" value="P:cell division"/>
    <property type="evidence" value="ECO:0007669"/>
    <property type="project" value="UniProtKB-KW"/>
</dbReference>
<feature type="domain" description="PPIase FKBP-type" evidence="14">
    <location>
        <begin position="171"/>
        <end position="266"/>
    </location>
</feature>
<accession>A0A928VYQ8</accession>
<dbReference type="Gene3D" id="1.10.3120.10">
    <property type="entry name" value="Trigger factor, C-terminal domain"/>
    <property type="match status" value="1"/>
</dbReference>
<dbReference type="SUPFAM" id="SSF102735">
    <property type="entry name" value="Trigger factor ribosome-binding domain"/>
    <property type="match status" value="1"/>
</dbReference>
<evidence type="ECO:0000256" key="4">
    <source>
        <dbReference type="ARBA" id="ARBA00016902"/>
    </source>
</evidence>
<keyword evidence="5 12" id="KW-0132">Cell division</keyword>
<dbReference type="GO" id="GO:0043022">
    <property type="term" value="F:ribosome binding"/>
    <property type="evidence" value="ECO:0007669"/>
    <property type="project" value="TreeGrafter"/>
</dbReference>
<reference evidence="15" key="1">
    <citation type="submission" date="2020-10" db="EMBL/GenBank/DDBJ databases">
        <authorList>
            <person name="Castelo-Branco R."/>
            <person name="Eusebio N."/>
            <person name="Adriana R."/>
            <person name="Vieira A."/>
            <person name="Brugerolle De Fraissinette N."/>
            <person name="Rezende De Castro R."/>
            <person name="Schneider M.P."/>
            <person name="Vasconcelos V."/>
            <person name="Leao P.N."/>
        </authorList>
    </citation>
    <scope>NUCLEOTIDE SEQUENCE</scope>
    <source>
        <strain evidence="15">LEGE 11467</strain>
    </source>
</reference>
<comment type="similarity">
    <text evidence="3 12">Belongs to the FKBP-type PPIase family. Tig subfamily.</text>
</comment>
<comment type="caution">
    <text evidence="15">The sequence shown here is derived from an EMBL/GenBank/DDBJ whole genome shotgun (WGS) entry which is preliminary data.</text>
</comment>
<evidence type="ECO:0000256" key="3">
    <source>
        <dbReference type="ARBA" id="ARBA00005464"/>
    </source>
</evidence>
<evidence type="ECO:0000256" key="13">
    <source>
        <dbReference type="SAM" id="Coils"/>
    </source>
</evidence>
<keyword evidence="7 12" id="KW-0143">Chaperone</keyword>
<dbReference type="Pfam" id="PF00254">
    <property type="entry name" value="FKBP_C"/>
    <property type="match status" value="1"/>
</dbReference>
<protein>
    <recommendedName>
        <fullName evidence="4 12">Trigger factor</fullName>
    </recommendedName>
</protein>
<dbReference type="GO" id="GO:0043335">
    <property type="term" value="P:protein unfolding"/>
    <property type="evidence" value="ECO:0007669"/>
    <property type="project" value="TreeGrafter"/>
</dbReference>
<dbReference type="InterPro" id="IPR037041">
    <property type="entry name" value="Trigger_fac_C_sf"/>
</dbReference>
<dbReference type="RefSeq" id="WP_264321932.1">
    <property type="nucleotide sequence ID" value="NZ_JADEXN010000238.1"/>
</dbReference>
<dbReference type="SUPFAM" id="SSF109998">
    <property type="entry name" value="Triger factor/SurA peptide-binding domain-like"/>
    <property type="match status" value="1"/>
</dbReference>
<proteinExistence type="inferred from homology"/>
<keyword evidence="13" id="KW-0175">Coiled coil</keyword>
<dbReference type="PROSITE" id="PS50059">
    <property type="entry name" value="FKBP_PPIASE"/>
    <property type="match status" value="1"/>
</dbReference>
<gene>
    <name evidence="15" type="ORF">IQ235_13185</name>
</gene>
<dbReference type="GO" id="GO:0051083">
    <property type="term" value="P:'de novo' cotranslational protein folding"/>
    <property type="evidence" value="ECO:0007669"/>
    <property type="project" value="TreeGrafter"/>
</dbReference>
<evidence type="ECO:0000259" key="14">
    <source>
        <dbReference type="PROSITE" id="PS50059"/>
    </source>
</evidence>
<evidence type="ECO:0000256" key="5">
    <source>
        <dbReference type="ARBA" id="ARBA00022618"/>
    </source>
</evidence>
<evidence type="ECO:0000256" key="9">
    <source>
        <dbReference type="ARBA" id="ARBA00023306"/>
    </source>
</evidence>
<keyword evidence="16" id="KW-1185">Reference proteome</keyword>
<evidence type="ECO:0000256" key="1">
    <source>
        <dbReference type="ARBA" id="ARBA00000971"/>
    </source>
</evidence>
<dbReference type="InterPro" id="IPR027304">
    <property type="entry name" value="Trigger_fact/SurA_dom_sf"/>
</dbReference>
<dbReference type="FunFam" id="3.10.50.40:FF:000001">
    <property type="entry name" value="Trigger factor"/>
    <property type="match status" value="1"/>
</dbReference>
<keyword evidence="8 11" id="KW-0413">Isomerase</keyword>
<dbReference type="SUPFAM" id="SSF54534">
    <property type="entry name" value="FKBP-like"/>
    <property type="match status" value="1"/>
</dbReference>
<dbReference type="InterPro" id="IPR005215">
    <property type="entry name" value="Trig_fac"/>
</dbReference>
<dbReference type="GO" id="GO:0015031">
    <property type="term" value="P:protein transport"/>
    <property type="evidence" value="ECO:0007669"/>
    <property type="project" value="InterPro"/>
</dbReference>
<evidence type="ECO:0000256" key="10">
    <source>
        <dbReference type="ARBA" id="ARBA00024849"/>
    </source>
</evidence>
<dbReference type="GO" id="GO:0003755">
    <property type="term" value="F:peptidyl-prolyl cis-trans isomerase activity"/>
    <property type="evidence" value="ECO:0007669"/>
    <property type="project" value="UniProtKB-KW"/>
</dbReference>
<dbReference type="AlphaFoldDB" id="A0A928VYQ8"/>
<comment type="catalytic activity">
    <reaction evidence="1 11">
        <text>[protein]-peptidylproline (omega=180) = [protein]-peptidylproline (omega=0)</text>
        <dbReference type="Rhea" id="RHEA:16237"/>
        <dbReference type="Rhea" id="RHEA-COMP:10747"/>
        <dbReference type="Rhea" id="RHEA-COMP:10748"/>
        <dbReference type="ChEBI" id="CHEBI:83833"/>
        <dbReference type="ChEBI" id="CHEBI:83834"/>
        <dbReference type="EC" id="5.2.1.8"/>
    </reaction>
</comment>
<organism evidence="15 16">
    <name type="scientific">Zarconia navalis LEGE 11467</name>
    <dbReference type="NCBI Taxonomy" id="1828826"/>
    <lineage>
        <taxon>Bacteria</taxon>
        <taxon>Bacillati</taxon>
        <taxon>Cyanobacteriota</taxon>
        <taxon>Cyanophyceae</taxon>
        <taxon>Oscillatoriophycideae</taxon>
        <taxon>Oscillatoriales</taxon>
        <taxon>Oscillatoriales incertae sedis</taxon>
        <taxon>Zarconia</taxon>
        <taxon>Zarconia navalis</taxon>
    </lineage>
</organism>
<name>A0A928VYQ8_9CYAN</name>